<protein>
    <submittedName>
        <fullName evidence="2">Uncharacterized protein</fullName>
    </submittedName>
</protein>
<name>Q220V1_ALBFT</name>
<organism evidence="2 3">
    <name type="scientific">Albidiferax ferrireducens (strain ATCC BAA-621 / DSM 15236 / T118)</name>
    <name type="common">Rhodoferax ferrireducens</name>
    <dbReference type="NCBI Taxonomy" id="338969"/>
    <lineage>
        <taxon>Bacteria</taxon>
        <taxon>Pseudomonadati</taxon>
        <taxon>Pseudomonadota</taxon>
        <taxon>Betaproteobacteria</taxon>
        <taxon>Burkholderiales</taxon>
        <taxon>Comamonadaceae</taxon>
        <taxon>Rhodoferax</taxon>
    </lineage>
</organism>
<accession>Q220V1</accession>
<dbReference type="PANTHER" id="PTHR37422:SF13">
    <property type="entry name" value="LIPOPOLYSACCHARIDE BIOSYNTHESIS PROTEIN PA4999-RELATED"/>
    <property type="match status" value="1"/>
</dbReference>
<feature type="transmembrane region" description="Helical" evidence="1">
    <location>
        <begin position="579"/>
        <end position="599"/>
    </location>
</feature>
<dbReference type="EMBL" id="CP000267">
    <property type="protein sequence ID" value="ABD68452.1"/>
    <property type="molecule type" value="Genomic_DNA"/>
</dbReference>
<evidence type="ECO:0000256" key="1">
    <source>
        <dbReference type="SAM" id="Phobius"/>
    </source>
</evidence>
<feature type="transmembrane region" description="Helical" evidence="1">
    <location>
        <begin position="222"/>
        <end position="248"/>
    </location>
</feature>
<dbReference type="eggNOG" id="COG5652">
    <property type="taxonomic scope" value="Bacteria"/>
</dbReference>
<dbReference type="PANTHER" id="PTHR37422">
    <property type="entry name" value="TEICHURONIC ACID BIOSYNTHESIS PROTEIN TUAE"/>
    <property type="match status" value="1"/>
</dbReference>
<evidence type="ECO:0000313" key="2">
    <source>
        <dbReference type="EMBL" id="ABD68452.1"/>
    </source>
</evidence>
<dbReference type="Proteomes" id="UP000008332">
    <property type="component" value="Chromosome"/>
</dbReference>
<feature type="transmembrane region" description="Helical" evidence="1">
    <location>
        <begin position="255"/>
        <end position="272"/>
    </location>
</feature>
<proteinExistence type="predicted"/>
<evidence type="ECO:0000313" key="3">
    <source>
        <dbReference type="Proteomes" id="UP000008332"/>
    </source>
</evidence>
<dbReference type="STRING" id="338969.Rfer_0701"/>
<dbReference type="InterPro" id="IPR051533">
    <property type="entry name" value="WaaL-like"/>
</dbReference>
<keyword evidence="3" id="KW-1185">Reference proteome</keyword>
<feature type="transmembrane region" description="Helical" evidence="1">
    <location>
        <begin position="323"/>
        <end position="346"/>
    </location>
</feature>
<feature type="transmembrane region" description="Helical" evidence="1">
    <location>
        <begin position="55"/>
        <end position="76"/>
    </location>
</feature>
<keyword evidence="1" id="KW-0812">Transmembrane</keyword>
<feature type="transmembrane region" description="Helical" evidence="1">
    <location>
        <begin position="278"/>
        <end position="296"/>
    </location>
</feature>
<feature type="transmembrane region" description="Helical" evidence="1">
    <location>
        <begin position="606"/>
        <end position="624"/>
    </location>
</feature>
<keyword evidence="1" id="KW-1133">Transmembrane helix</keyword>
<gene>
    <name evidence="2" type="ordered locus">Rfer_0701</name>
</gene>
<dbReference type="HOGENOM" id="CLU_365540_0_0_4"/>
<dbReference type="KEGG" id="rfr:Rfer_0701"/>
<feature type="transmembrane region" description="Helical" evidence="1">
    <location>
        <begin position="112"/>
        <end position="134"/>
    </location>
</feature>
<keyword evidence="1" id="KW-0472">Membrane</keyword>
<sequence>MFRGSPLKHPLRLLVALGSLCAGAALAWHHPLWPMAVLTVFSLWCLIAAWRPGLWLFVVPALLPLLNFSSWTGWLVFEEFDILLLGALAGAYGPLAWSPPRGRETKMPFSTWRSTALLGLFGLAGLLALLRGFVDAGGFAFDWFAGYTDALNSLRVFKSLGFALLFVPLLQRELKQSGQLARQRFAGGMVAGLTVVTLAVLWERAAFPGWLDFSVPYRTVALFWEMHVGGAAIDGYLALATPFLVWALLAARRPLFWVAAAVLTLLTAYACLTTFSRGVYLAVAGPLLLLGLLLRAQKTNFNARDFFGPVWRRYRPEGWRARASLALMLALAAEVAAVLGAGSFMMDRLASADRDFGSRVEHWRRGLDLLDGPTDWLLGKGLGRLPADYAAHVPQGEFSGEVKWREEQKPGQAANAFVTVRGPPTLKRLGGQYALTQRVVNVSQAGHRVSLDVRVQHTADVYVELCERHLLYDGPCQLASIRVLPGKNDWQNMVLPLKGQTLAGGPWYAPRLSMLSLSVVNAGGAADFDNVSLMGAYPAQPLENGDFSGGMAHWFPLAQSYFVPWHIDNLFLELLIERGLVGLLLFAALMAYALWHLVFGRARASALAPYLAASLCGALLVGLVSSLMDVPRVAFLFCLLALVSAQAAREVD</sequence>
<feature type="transmembrane region" description="Helical" evidence="1">
    <location>
        <begin position="183"/>
        <end position="202"/>
    </location>
</feature>
<dbReference type="AlphaFoldDB" id="Q220V1"/>
<reference evidence="3" key="1">
    <citation type="submission" date="2006-02" db="EMBL/GenBank/DDBJ databases">
        <title>Complete sequence of chromosome of Rhodoferax ferrireducens DSM 15236.</title>
        <authorList>
            <person name="Copeland A."/>
            <person name="Lucas S."/>
            <person name="Lapidus A."/>
            <person name="Barry K."/>
            <person name="Detter J.C."/>
            <person name="Glavina del Rio T."/>
            <person name="Hammon N."/>
            <person name="Israni S."/>
            <person name="Pitluck S."/>
            <person name="Brettin T."/>
            <person name="Bruce D."/>
            <person name="Han C."/>
            <person name="Tapia R."/>
            <person name="Gilna P."/>
            <person name="Kiss H."/>
            <person name="Schmutz J."/>
            <person name="Larimer F."/>
            <person name="Land M."/>
            <person name="Kyrpides N."/>
            <person name="Ivanova N."/>
            <person name="Richardson P."/>
        </authorList>
    </citation>
    <scope>NUCLEOTIDE SEQUENCE [LARGE SCALE GENOMIC DNA]</scope>
    <source>
        <strain evidence="3">ATCC BAA-621 / DSM 15236 / T118</strain>
    </source>
</reference>
<feature type="transmembrane region" description="Helical" evidence="1">
    <location>
        <begin position="82"/>
        <end position="100"/>
    </location>
</feature>